<dbReference type="CDD" id="cd02062">
    <property type="entry name" value="Nitro_FMN_reductase"/>
    <property type="match status" value="1"/>
</dbReference>
<dbReference type="Gene3D" id="3.40.109.10">
    <property type="entry name" value="NADH Oxidase"/>
    <property type="match status" value="1"/>
</dbReference>
<keyword evidence="3" id="KW-1133">Transmembrane helix</keyword>
<comment type="caution">
    <text evidence="5">The sequence shown here is derived from an EMBL/GenBank/DDBJ whole genome shotgun (WGS) entry which is preliminary data.</text>
</comment>
<dbReference type="GO" id="GO:0016491">
    <property type="term" value="F:oxidoreductase activity"/>
    <property type="evidence" value="ECO:0007669"/>
    <property type="project" value="UniProtKB-KW"/>
</dbReference>
<sequence length="347" mass="40556">MKIFLRRIRAFLQISILRIVSISAFTSSLYYFILSSAFRREHLAVVKGRLKYYHQNEVEKEAFYLLRRNIHRIEKGLIMKPRRPVFALEYIEETVGSYVKIMTGPKKEISEKNLKWYSDVLNHYFEVVDIKNPKINSSKLIFEKYKYDLDVEKASIPYKRNFETLKVSYEDFLGLAKLRRAVRWYEDKPVSRELIDKAIKAASLSPSACNRQPFEFRVFDDKELVQKVANISWGTLGFSHNFPVIVVVVGSLEAYFDERDRHVIYIDGALASMSFMYALETLGLSSCPINWPDVKKFENQMGSLLGLEKNERPIMLISLGHPDKDALVPFSEKKDLFELRSYNKTKN</sequence>
<evidence type="ECO:0000256" key="2">
    <source>
        <dbReference type="ARBA" id="ARBA00023002"/>
    </source>
</evidence>
<comment type="similarity">
    <text evidence="1">Belongs to the nitroreductase family.</text>
</comment>
<feature type="transmembrane region" description="Helical" evidence="3">
    <location>
        <begin position="12"/>
        <end position="33"/>
    </location>
</feature>
<dbReference type="RefSeq" id="WP_152131997.1">
    <property type="nucleotide sequence ID" value="NZ_WELG01000002.1"/>
</dbReference>
<proteinExistence type="inferred from homology"/>
<keyword evidence="3" id="KW-0472">Membrane</keyword>
<accession>A0A6I1DUX4</accession>
<evidence type="ECO:0000256" key="3">
    <source>
        <dbReference type="SAM" id="Phobius"/>
    </source>
</evidence>
<evidence type="ECO:0000256" key="1">
    <source>
        <dbReference type="ARBA" id="ARBA00007118"/>
    </source>
</evidence>
<dbReference type="PANTHER" id="PTHR43673">
    <property type="entry name" value="NAD(P)H NITROREDUCTASE YDGI-RELATED"/>
    <property type="match status" value="1"/>
</dbReference>
<gene>
    <name evidence="5" type="ORF">F8C76_12450</name>
</gene>
<protein>
    <submittedName>
        <fullName evidence="5">Nitroreductase</fullName>
    </submittedName>
</protein>
<dbReference type="InterPro" id="IPR029479">
    <property type="entry name" value="Nitroreductase"/>
</dbReference>
<organism evidence="5 6">
    <name type="scientific">Flagellimonas olearia</name>
    <dbReference type="NCBI Taxonomy" id="552546"/>
    <lineage>
        <taxon>Bacteria</taxon>
        <taxon>Pseudomonadati</taxon>
        <taxon>Bacteroidota</taxon>
        <taxon>Flavobacteriia</taxon>
        <taxon>Flavobacteriales</taxon>
        <taxon>Flavobacteriaceae</taxon>
        <taxon>Flagellimonas</taxon>
    </lineage>
</organism>
<feature type="domain" description="Nitroreductase" evidence="4">
    <location>
        <begin position="236"/>
        <end position="321"/>
    </location>
</feature>
<keyword evidence="3" id="KW-0812">Transmembrane</keyword>
<dbReference type="PANTHER" id="PTHR43673:SF10">
    <property type="entry name" value="NADH DEHYDROGENASE_NAD(P)H NITROREDUCTASE XCC3605-RELATED"/>
    <property type="match status" value="1"/>
</dbReference>
<dbReference type="Pfam" id="PF00881">
    <property type="entry name" value="Nitroreductase"/>
    <property type="match status" value="2"/>
</dbReference>
<dbReference type="AlphaFoldDB" id="A0A6I1DUX4"/>
<dbReference type="Proteomes" id="UP000429785">
    <property type="component" value="Unassembled WGS sequence"/>
</dbReference>
<dbReference type="InterPro" id="IPR000415">
    <property type="entry name" value="Nitroreductase-like"/>
</dbReference>
<evidence type="ECO:0000313" key="5">
    <source>
        <dbReference type="EMBL" id="KAB7528665.1"/>
    </source>
</evidence>
<name>A0A6I1DUX4_9FLAO</name>
<dbReference type="EMBL" id="WELG01000002">
    <property type="protein sequence ID" value="KAB7528665.1"/>
    <property type="molecule type" value="Genomic_DNA"/>
</dbReference>
<reference evidence="5 6" key="1">
    <citation type="submission" date="2019-10" db="EMBL/GenBank/DDBJ databases">
        <title>Muricauda olearia CL-SS4 JCM15563 genome.</title>
        <authorList>
            <person name="Liu L."/>
        </authorList>
    </citation>
    <scope>NUCLEOTIDE SEQUENCE [LARGE SCALE GENOMIC DNA]</scope>
    <source>
        <strain evidence="5 6">CL-SS4</strain>
    </source>
</reference>
<evidence type="ECO:0000259" key="4">
    <source>
        <dbReference type="Pfam" id="PF00881"/>
    </source>
</evidence>
<keyword evidence="2" id="KW-0560">Oxidoreductase</keyword>
<evidence type="ECO:0000313" key="6">
    <source>
        <dbReference type="Proteomes" id="UP000429785"/>
    </source>
</evidence>
<dbReference type="OrthoDB" id="9809288at2"/>
<dbReference type="SUPFAM" id="SSF55469">
    <property type="entry name" value="FMN-dependent nitroreductase-like"/>
    <property type="match status" value="1"/>
</dbReference>
<feature type="domain" description="Nitroreductase" evidence="4">
    <location>
        <begin position="179"/>
        <end position="234"/>
    </location>
</feature>